<organism evidence="2 3">
    <name type="scientific">Portunus trituberculatus</name>
    <name type="common">Swimming crab</name>
    <name type="synonym">Neptunus trituberculatus</name>
    <dbReference type="NCBI Taxonomy" id="210409"/>
    <lineage>
        <taxon>Eukaryota</taxon>
        <taxon>Metazoa</taxon>
        <taxon>Ecdysozoa</taxon>
        <taxon>Arthropoda</taxon>
        <taxon>Crustacea</taxon>
        <taxon>Multicrustacea</taxon>
        <taxon>Malacostraca</taxon>
        <taxon>Eumalacostraca</taxon>
        <taxon>Eucarida</taxon>
        <taxon>Decapoda</taxon>
        <taxon>Pleocyemata</taxon>
        <taxon>Brachyura</taxon>
        <taxon>Eubrachyura</taxon>
        <taxon>Portunoidea</taxon>
        <taxon>Portunidae</taxon>
        <taxon>Portuninae</taxon>
        <taxon>Portunus</taxon>
    </lineage>
</organism>
<dbReference type="AlphaFoldDB" id="A0A5B7E8K0"/>
<evidence type="ECO:0000313" key="2">
    <source>
        <dbReference type="EMBL" id="MPC29739.1"/>
    </source>
</evidence>
<dbReference type="Proteomes" id="UP000324222">
    <property type="component" value="Unassembled WGS sequence"/>
</dbReference>
<evidence type="ECO:0000313" key="3">
    <source>
        <dbReference type="Proteomes" id="UP000324222"/>
    </source>
</evidence>
<proteinExistence type="predicted"/>
<dbReference type="EMBL" id="VSRR010002127">
    <property type="protein sequence ID" value="MPC29739.1"/>
    <property type="molecule type" value="Genomic_DNA"/>
</dbReference>
<evidence type="ECO:0000256" key="1">
    <source>
        <dbReference type="SAM" id="MobiDB-lite"/>
    </source>
</evidence>
<feature type="compositionally biased region" description="Low complexity" evidence="1">
    <location>
        <begin position="40"/>
        <end position="53"/>
    </location>
</feature>
<feature type="region of interest" description="Disordered" evidence="1">
    <location>
        <begin position="84"/>
        <end position="113"/>
    </location>
</feature>
<feature type="compositionally biased region" description="Low complexity" evidence="1">
    <location>
        <begin position="89"/>
        <end position="108"/>
    </location>
</feature>
<keyword evidence="3" id="KW-1185">Reference proteome</keyword>
<feature type="region of interest" description="Disordered" evidence="1">
    <location>
        <begin position="32"/>
        <end position="53"/>
    </location>
</feature>
<sequence length="152" mass="15864">MIHAVLCFPSGLPTTRDPMRLQGSGGREAALHGGGSVRHLPSPSSSLLAPPRDSLRLPTLTAAHTIPLPQKHANIMQPLGKRLKKVVVSSPPSSSSSSSSSFSSSLPPLTDEANQLVSNPIPAVWQGRTSSALTRAASPPTLHIAIGLPDEY</sequence>
<name>A0A5B7E8K0_PORTR</name>
<reference evidence="2 3" key="1">
    <citation type="submission" date="2019-05" db="EMBL/GenBank/DDBJ databases">
        <title>Another draft genome of Portunus trituberculatus and its Hox gene families provides insights of decapod evolution.</title>
        <authorList>
            <person name="Jeong J.-H."/>
            <person name="Song I."/>
            <person name="Kim S."/>
            <person name="Choi T."/>
            <person name="Kim D."/>
            <person name="Ryu S."/>
            <person name="Kim W."/>
        </authorList>
    </citation>
    <scope>NUCLEOTIDE SEQUENCE [LARGE SCALE GENOMIC DNA]</scope>
    <source>
        <tissue evidence="2">Muscle</tissue>
    </source>
</reference>
<accession>A0A5B7E8K0</accession>
<comment type="caution">
    <text evidence="2">The sequence shown here is derived from an EMBL/GenBank/DDBJ whole genome shotgun (WGS) entry which is preliminary data.</text>
</comment>
<gene>
    <name evidence="2" type="ORF">E2C01_022989</name>
</gene>
<protein>
    <submittedName>
        <fullName evidence="2">Uncharacterized protein</fullName>
    </submittedName>
</protein>